<dbReference type="Pfam" id="PF00132">
    <property type="entry name" value="Hexapep"/>
    <property type="match status" value="1"/>
</dbReference>
<evidence type="ECO:0000313" key="1">
    <source>
        <dbReference type="EMBL" id="OOG28082.1"/>
    </source>
</evidence>
<dbReference type="PANTHER" id="PTHR13061">
    <property type="entry name" value="DYNACTIN SUBUNIT P25"/>
    <property type="match status" value="1"/>
</dbReference>
<dbReference type="InterPro" id="IPR011004">
    <property type="entry name" value="Trimer_LpxA-like_sf"/>
</dbReference>
<dbReference type="RefSeq" id="WP_077277528.1">
    <property type="nucleotide sequence ID" value="NZ_MVBK01000011.1"/>
</dbReference>
<dbReference type="OrthoDB" id="9803036at2"/>
<keyword evidence="2" id="KW-1185">Reference proteome</keyword>
<dbReference type="AlphaFoldDB" id="A0A1V3NTB2"/>
<name>A0A1V3NTB2_9GAMM</name>
<gene>
    <name evidence="1" type="ORF">B1C78_02340</name>
</gene>
<dbReference type="CDD" id="cd04645">
    <property type="entry name" value="LbH_gamma_CA_like"/>
    <property type="match status" value="1"/>
</dbReference>
<sequence>MIRSFEGHVPDIHASAWVDEMALVVGDVTIGADSSIWPMTVVRGDIHRIVIGARTNIQDGSVLHVTHDSRFVPGGLALTIGDDVTVGHKVVLHACTIGDRCLIGMGSIVMDGAVVAPDTLLGAGSLVTPNKQLEGGYLWQGSPARRVRELTDREREYLHYSAEHYVRLKNRHMGR</sequence>
<organism evidence="1 2">
    <name type="scientific">Thioalkalivibrio denitrificans</name>
    <dbReference type="NCBI Taxonomy" id="108003"/>
    <lineage>
        <taxon>Bacteria</taxon>
        <taxon>Pseudomonadati</taxon>
        <taxon>Pseudomonadota</taxon>
        <taxon>Gammaproteobacteria</taxon>
        <taxon>Chromatiales</taxon>
        <taxon>Ectothiorhodospiraceae</taxon>
        <taxon>Thioalkalivibrio</taxon>
    </lineage>
</organism>
<dbReference type="InterPro" id="IPR047324">
    <property type="entry name" value="LbH_gamma_CA-like"/>
</dbReference>
<dbReference type="STRING" id="108003.B1C78_02340"/>
<reference evidence="1 2" key="1">
    <citation type="submission" date="2017-02" db="EMBL/GenBank/DDBJ databases">
        <title>Genomic diversity within the haloalkaliphilic genus Thioalkalivibrio.</title>
        <authorList>
            <person name="Ahn A.-C."/>
            <person name="Meier-Kolthoff J."/>
            <person name="Overmars L."/>
            <person name="Richter M."/>
            <person name="Woyke T."/>
            <person name="Sorokin D.Y."/>
            <person name="Muyzer G."/>
        </authorList>
    </citation>
    <scope>NUCLEOTIDE SEQUENCE [LARGE SCALE GENOMIC DNA]</scope>
    <source>
        <strain evidence="1 2">ALJD</strain>
    </source>
</reference>
<comment type="caution">
    <text evidence="1">The sequence shown here is derived from an EMBL/GenBank/DDBJ whole genome shotgun (WGS) entry which is preliminary data.</text>
</comment>
<proteinExistence type="predicted"/>
<dbReference type="Proteomes" id="UP000189462">
    <property type="component" value="Unassembled WGS sequence"/>
</dbReference>
<protein>
    <submittedName>
        <fullName evidence="1">Gamma carbonic anhydrase family protein</fullName>
    </submittedName>
</protein>
<evidence type="ECO:0000313" key="2">
    <source>
        <dbReference type="Proteomes" id="UP000189462"/>
    </source>
</evidence>
<dbReference type="InterPro" id="IPR001451">
    <property type="entry name" value="Hexapep"/>
</dbReference>
<dbReference type="SUPFAM" id="SSF51161">
    <property type="entry name" value="Trimeric LpxA-like enzymes"/>
    <property type="match status" value="1"/>
</dbReference>
<dbReference type="InterPro" id="IPR050484">
    <property type="entry name" value="Transf_Hexapept/Carb_Anhydrase"/>
</dbReference>
<dbReference type="EMBL" id="MVBK01000011">
    <property type="protein sequence ID" value="OOG28082.1"/>
    <property type="molecule type" value="Genomic_DNA"/>
</dbReference>
<dbReference type="PANTHER" id="PTHR13061:SF56">
    <property type="entry name" value="PROTEIN YRDA"/>
    <property type="match status" value="1"/>
</dbReference>
<dbReference type="Gene3D" id="2.160.10.10">
    <property type="entry name" value="Hexapeptide repeat proteins"/>
    <property type="match status" value="1"/>
</dbReference>
<accession>A0A1V3NTB2</accession>